<dbReference type="KEGG" id="stq:Spith_0699"/>
<sequence length="81" mass="8734">MDAGGKVKRRMRRDDALSRKLLFVSLPVILIAGMSAVFFLASRALGRYGGYLVGFLFVLGILVSLRAPADLEEAAEGLLHG</sequence>
<name>G0GAL3_WINT7</name>
<dbReference type="AlphaFoldDB" id="G0GAL3"/>
<proteinExistence type="predicted"/>
<organism evidence="2 3">
    <name type="scientific">Winmispira thermophila (strain ATCC 700085 / DSM 6578 / Z-1203)</name>
    <name type="common">Spirochaeta thermophila</name>
    <dbReference type="NCBI Taxonomy" id="869211"/>
    <lineage>
        <taxon>Bacteria</taxon>
        <taxon>Pseudomonadati</taxon>
        <taxon>Spirochaetota</taxon>
        <taxon>Spirochaetia</taxon>
        <taxon>Winmispirales</taxon>
        <taxon>Winmispiraceae</taxon>
        <taxon>Winmispira</taxon>
    </lineage>
</organism>
<evidence type="ECO:0000313" key="2">
    <source>
        <dbReference type="EMBL" id="AEJ60978.1"/>
    </source>
</evidence>
<feature type="transmembrane region" description="Helical" evidence="1">
    <location>
        <begin position="21"/>
        <end position="42"/>
    </location>
</feature>
<feature type="transmembrane region" description="Helical" evidence="1">
    <location>
        <begin position="48"/>
        <end position="65"/>
    </location>
</feature>
<accession>G0GAL3</accession>
<keyword evidence="1" id="KW-0812">Transmembrane</keyword>
<protein>
    <submittedName>
        <fullName evidence="2">Uncharacterized protein</fullName>
    </submittedName>
</protein>
<dbReference type="Proteomes" id="UP000007254">
    <property type="component" value="Chromosome"/>
</dbReference>
<keyword evidence="1" id="KW-0472">Membrane</keyword>
<reference evidence="2 3" key="1">
    <citation type="submission" date="2011-06" db="EMBL/GenBank/DDBJ databases">
        <title>The complete genome of Spirochaeta thermophila DSM 6578.</title>
        <authorList>
            <consortium name="US DOE Joint Genome Institute (JGI-PGF)"/>
            <person name="Lucas S."/>
            <person name="Lapidus A."/>
            <person name="Bruce D."/>
            <person name="Goodwin L."/>
            <person name="Pitluck S."/>
            <person name="Peters L."/>
            <person name="Kyrpides N."/>
            <person name="Mavromatis K."/>
            <person name="Ivanova N."/>
            <person name="Mikailova N."/>
            <person name="Pagani I."/>
            <person name="Chertkov O."/>
            <person name="Detter J.C."/>
            <person name="Tapia R."/>
            <person name="Han C."/>
            <person name="Land M."/>
            <person name="Hauser L."/>
            <person name="Markowitz V."/>
            <person name="Cheng J.-F."/>
            <person name="Hugenholtz P."/>
            <person name="Woyke T."/>
            <person name="Wu D."/>
            <person name="Spring S."/>
            <person name="Merkhoffer B."/>
            <person name="Schneider S."/>
            <person name="Klenk H.-P."/>
            <person name="Eisen J.A."/>
        </authorList>
    </citation>
    <scope>NUCLEOTIDE SEQUENCE [LARGE SCALE GENOMIC DNA]</scope>
    <source>
        <strain evidence="3">ATCC 700085 / DSM 6578 / Z-1203</strain>
    </source>
</reference>
<dbReference type="STRING" id="869211.Spith_0699"/>
<keyword evidence="3" id="KW-1185">Reference proteome</keyword>
<keyword evidence="1" id="KW-1133">Transmembrane helix</keyword>
<evidence type="ECO:0000256" key="1">
    <source>
        <dbReference type="SAM" id="Phobius"/>
    </source>
</evidence>
<evidence type="ECO:0000313" key="3">
    <source>
        <dbReference type="Proteomes" id="UP000007254"/>
    </source>
</evidence>
<dbReference type="EMBL" id="CP002903">
    <property type="protein sequence ID" value="AEJ60978.1"/>
    <property type="molecule type" value="Genomic_DNA"/>
</dbReference>
<gene>
    <name evidence="2" type="ordered locus">Spith_0699</name>
</gene>
<dbReference type="HOGENOM" id="CLU_2572138_0_0_12"/>